<gene>
    <name evidence="1" type="ORF">RLDS_15295</name>
</gene>
<organism evidence="1 2">
    <name type="scientific">Sphingobium lactosutens DS20</name>
    <dbReference type="NCBI Taxonomy" id="1331060"/>
    <lineage>
        <taxon>Bacteria</taxon>
        <taxon>Pseudomonadati</taxon>
        <taxon>Pseudomonadota</taxon>
        <taxon>Alphaproteobacteria</taxon>
        <taxon>Sphingomonadales</taxon>
        <taxon>Sphingomonadaceae</taxon>
        <taxon>Sphingobium</taxon>
    </lineage>
</organism>
<dbReference type="AlphaFoldDB" id="T0HBD6"/>
<dbReference type="Pfam" id="PF13489">
    <property type="entry name" value="Methyltransf_23"/>
    <property type="match status" value="1"/>
</dbReference>
<evidence type="ECO:0008006" key="3">
    <source>
        <dbReference type="Google" id="ProtNLM"/>
    </source>
</evidence>
<protein>
    <recommendedName>
        <fullName evidence="3">Methyltransferase domain-containing protein</fullName>
    </recommendedName>
</protein>
<sequence>MRRRDRLAEDGWVAEFTEIYEAMRATPMNDWVGGSDPEQVGDACVALLRSLVQLNGESRVLDFGCGIGRGLVSLHKSGIRPRQLVGMDIMPPVIDFCEQHIAPRLANTQFELIEGDNDHYDRFIEQRDRQSHAALSAKYRDHFTDGYAFSVFTHVTRDDFQKLLTFVASMMKPGGRFLLTCFELNAYSRHMVMAGQSMFPLDRQRMADAGNIFIANPDDPLAFIAFDAGLIRDMVWRAGMAVTKVKYGCWMGGGIGDGLQDLIVCTKLPEIRNAQDVPMTALVARDPVAKSPSLTVRARRLLRRLTS</sequence>
<comment type="caution">
    <text evidence="1">The sequence shown here is derived from an EMBL/GenBank/DDBJ whole genome shotgun (WGS) entry which is preliminary data.</text>
</comment>
<name>T0HBD6_9SPHN</name>
<dbReference type="Proteomes" id="UP000015531">
    <property type="component" value="Unassembled WGS sequence"/>
</dbReference>
<dbReference type="EMBL" id="ATDP01000094">
    <property type="protein sequence ID" value="EQB13656.1"/>
    <property type="molecule type" value="Genomic_DNA"/>
</dbReference>
<dbReference type="SUPFAM" id="SSF53335">
    <property type="entry name" value="S-adenosyl-L-methionine-dependent methyltransferases"/>
    <property type="match status" value="1"/>
</dbReference>
<dbReference type="PATRIC" id="fig|1331060.3.peg.2932"/>
<accession>T0HBD6</accession>
<reference evidence="1 2" key="1">
    <citation type="journal article" date="2013" name="Genome Announc.">
        <title>Draft Genome Sequence of Sphingobium lactosutens Strain DS20T, Isolated from a Hexachlorocyclohexane Dumpsite.</title>
        <authorList>
            <person name="Kumar R."/>
            <person name="Dwivedi V."/>
            <person name="Negi V."/>
            <person name="Khurana J.P."/>
            <person name="Lal R."/>
        </authorList>
    </citation>
    <scope>NUCLEOTIDE SEQUENCE [LARGE SCALE GENOMIC DNA]</scope>
    <source>
        <strain evidence="1 2">DS20</strain>
    </source>
</reference>
<dbReference type="eggNOG" id="COG2226">
    <property type="taxonomic scope" value="Bacteria"/>
</dbReference>
<evidence type="ECO:0000313" key="1">
    <source>
        <dbReference type="EMBL" id="EQB13656.1"/>
    </source>
</evidence>
<dbReference type="Gene3D" id="3.40.50.150">
    <property type="entry name" value="Vaccinia Virus protein VP39"/>
    <property type="match status" value="1"/>
</dbReference>
<dbReference type="CDD" id="cd02440">
    <property type="entry name" value="AdoMet_MTases"/>
    <property type="match status" value="1"/>
</dbReference>
<keyword evidence="2" id="KW-1185">Reference proteome</keyword>
<evidence type="ECO:0000313" key="2">
    <source>
        <dbReference type="Proteomes" id="UP000015531"/>
    </source>
</evidence>
<dbReference type="InterPro" id="IPR029063">
    <property type="entry name" value="SAM-dependent_MTases_sf"/>
</dbReference>
<proteinExistence type="predicted"/>